<keyword evidence="1" id="KW-0472">Membrane</keyword>
<feature type="transmembrane region" description="Helical" evidence="1">
    <location>
        <begin position="12"/>
        <end position="40"/>
    </location>
</feature>
<dbReference type="Proteomes" id="UP000287033">
    <property type="component" value="Unassembled WGS sequence"/>
</dbReference>
<name>A0A401SQW5_CHIPU</name>
<evidence type="ECO:0000256" key="1">
    <source>
        <dbReference type="SAM" id="Phobius"/>
    </source>
</evidence>
<evidence type="ECO:0000313" key="2">
    <source>
        <dbReference type="EMBL" id="GCC32778.1"/>
    </source>
</evidence>
<protein>
    <submittedName>
        <fullName evidence="2">Uncharacterized protein</fullName>
    </submittedName>
</protein>
<sequence>MTVVGLKCLAGVVYLMYCGTFGCIFVVLRYCAVGGLVVYYGKGAAIWSITVGWRLSGGRTGKAVTLRELDCSLLSWKQT</sequence>
<organism evidence="2 3">
    <name type="scientific">Chiloscyllium punctatum</name>
    <name type="common">Brownbanded bambooshark</name>
    <name type="synonym">Hemiscyllium punctatum</name>
    <dbReference type="NCBI Taxonomy" id="137246"/>
    <lineage>
        <taxon>Eukaryota</taxon>
        <taxon>Metazoa</taxon>
        <taxon>Chordata</taxon>
        <taxon>Craniata</taxon>
        <taxon>Vertebrata</taxon>
        <taxon>Chondrichthyes</taxon>
        <taxon>Elasmobranchii</taxon>
        <taxon>Galeomorphii</taxon>
        <taxon>Galeoidea</taxon>
        <taxon>Orectolobiformes</taxon>
        <taxon>Hemiscylliidae</taxon>
        <taxon>Chiloscyllium</taxon>
    </lineage>
</organism>
<comment type="caution">
    <text evidence="2">The sequence shown here is derived from an EMBL/GenBank/DDBJ whole genome shotgun (WGS) entry which is preliminary data.</text>
</comment>
<keyword evidence="3" id="KW-1185">Reference proteome</keyword>
<keyword evidence="1" id="KW-0812">Transmembrane</keyword>
<proteinExistence type="predicted"/>
<dbReference type="PROSITE" id="PS51257">
    <property type="entry name" value="PROKAR_LIPOPROTEIN"/>
    <property type="match status" value="1"/>
</dbReference>
<keyword evidence="1" id="KW-1133">Transmembrane helix</keyword>
<accession>A0A401SQW5</accession>
<evidence type="ECO:0000313" key="3">
    <source>
        <dbReference type="Proteomes" id="UP000287033"/>
    </source>
</evidence>
<gene>
    <name evidence="2" type="ORF">chiPu_0011242</name>
</gene>
<dbReference type="AlphaFoldDB" id="A0A401SQW5"/>
<reference evidence="2 3" key="1">
    <citation type="journal article" date="2018" name="Nat. Ecol. Evol.">
        <title>Shark genomes provide insights into elasmobranch evolution and the origin of vertebrates.</title>
        <authorList>
            <person name="Hara Y"/>
            <person name="Yamaguchi K"/>
            <person name="Onimaru K"/>
            <person name="Kadota M"/>
            <person name="Koyanagi M"/>
            <person name="Keeley SD"/>
            <person name="Tatsumi K"/>
            <person name="Tanaka K"/>
            <person name="Motone F"/>
            <person name="Kageyama Y"/>
            <person name="Nozu R"/>
            <person name="Adachi N"/>
            <person name="Nishimura O"/>
            <person name="Nakagawa R"/>
            <person name="Tanegashima C"/>
            <person name="Kiyatake I"/>
            <person name="Matsumoto R"/>
            <person name="Murakumo K"/>
            <person name="Nishida K"/>
            <person name="Terakita A"/>
            <person name="Kuratani S"/>
            <person name="Sato K"/>
            <person name="Hyodo S Kuraku.S."/>
        </authorList>
    </citation>
    <scope>NUCLEOTIDE SEQUENCE [LARGE SCALE GENOMIC DNA]</scope>
</reference>
<dbReference type="EMBL" id="BEZZ01000460">
    <property type="protein sequence ID" value="GCC32778.1"/>
    <property type="molecule type" value="Genomic_DNA"/>
</dbReference>